<dbReference type="EMBL" id="MH588546">
    <property type="protein sequence ID" value="AXQ69086.1"/>
    <property type="molecule type" value="Genomic_DNA"/>
</dbReference>
<protein>
    <submittedName>
        <fullName evidence="1">Uncharacterized protein</fullName>
    </submittedName>
</protein>
<proteinExistence type="predicted"/>
<name>A0A385EBK4_9CAUD</name>
<accession>A0A385EBK4</accession>
<keyword evidence="2" id="KW-1185">Reference proteome</keyword>
<evidence type="ECO:0000313" key="2">
    <source>
        <dbReference type="Proteomes" id="UP000259421"/>
    </source>
</evidence>
<reference evidence="2" key="1">
    <citation type="submission" date="2018-07" db="EMBL/GenBank/DDBJ databases">
        <title>Giant CbK-like Caulobacter bacteriophages have genetically divergent genomes.</title>
        <authorList>
            <person name="Wilson K.M."/>
            <person name="Ely B."/>
        </authorList>
    </citation>
    <scope>NUCLEOTIDE SEQUENCE [LARGE SCALE GENOMIC DNA]</scope>
</reference>
<sequence length="79" mass="9248">MRDSDWTLVYSDVDPTLSKLVWYVRLTPIETERFRHGLALATTFPTKEAAEAFADLVDEYMDEAMIDANNRRYDPPKDY</sequence>
<organism evidence="1 2">
    <name type="scientific">Caulobacter phage CcrBL9</name>
    <dbReference type="NCBI Taxonomy" id="2283270"/>
    <lineage>
        <taxon>Viruses</taxon>
        <taxon>Duplodnaviria</taxon>
        <taxon>Heunggongvirae</taxon>
        <taxon>Uroviricota</taxon>
        <taxon>Caudoviricetes</taxon>
        <taxon>Jeanschmidtviridae</taxon>
        <taxon>Bertelyvirus</taxon>
        <taxon>Bertelyvirus BL9</taxon>
    </lineage>
</organism>
<dbReference type="Proteomes" id="UP000259421">
    <property type="component" value="Segment"/>
</dbReference>
<reference evidence="1 2" key="2">
    <citation type="submission" date="2018-09" db="EMBL/GenBank/DDBJ databases">
        <title>Giant CbK-like Caulobacter bacteriophages have genetically divergent genomes.</title>
        <authorList>
            <person name="Wilson K."/>
            <person name="Ely B."/>
        </authorList>
    </citation>
    <scope>NUCLEOTIDE SEQUENCE [LARGE SCALE GENOMIC DNA]</scope>
</reference>
<evidence type="ECO:0000313" key="1">
    <source>
        <dbReference type="EMBL" id="AXQ69086.1"/>
    </source>
</evidence>
<gene>
    <name evidence="1" type="ORF">CcrBL9_gp062c</name>
</gene>